<proteinExistence type="predicted"/>
<organism evidence="2 3">
    <name type="scientific">Faecalibacterium prausnitzii</name>
    <dbReference type="NCBI Taxonomy" id="853"/>
    <lineage>
        <taxon>Bacteria</taxon>
        <taxon>Bacillati</taxon>
        <taxon>Bacillota</taxon>
        <taxon>Clostridia</taxon>
        <taxon>Eubacteriales</taxon>
        <taxon>Oscillospiraceae</taxon>
        <taxon>Faecalibacterium</taxon>
    </lineage>
</organism>
<comment type="caution">
    <text evidence="2">The sequence shown here is derived from an EMBL/GenBank/DDBJ whole genome shotgun (WGS) entry which is preliminary data.</text>
</comment>
<evidence type="ECO:0000313" key="2">
    <source>
        <dbReference type="EMBL" id="PDX84995.1"/>
    </source>
</evidence>
<dbReference type="EMBL" id="NMTZ01000005">
    <property type="protein sequence ID" value="PDX84995.1"/>
    <property type="molecule type" value="Genomic_DNA"/>
</dbReference>
<dbReference type="Proteomes" id="UP000220480">
    <property type="component" value="Unassembled WGS sequence"/>
</dbReference>
<protein>
    <recommendedName>
        <fullName evidence="4">SCP domain-containing protein</fullName>
    </recommendedName>
</protein>
<dbReference type="RefSeq" id="WP_097778855.1">
    <property type="nucleotide sequence ID" value="NZ_NMTZ01000005.1"/>
</dbReference>
<dbReference type="PROSITE" id="PS51257">
    <property type="entry name" value="PROKAR_LIPOPROTEIN"/>
    <property type="match status" value="1"/>
</dbReference>
<feature type="chain" id="PRO_5038675767" description="SCP domain-containing protein" evidence="1">
    <location>
        <begin position="31"/>
        <end position="172"/>
    </location>
</feature>
<evidence type="ECO:0000313" key="3">
    <source>
        <dbReference type="Proteomes" id="UP000220480"/>
    </source>
</evidence>
<evidence type="ECO:0000256" key="1">
    <source>
        <dbReference type="SAM" id="SignalP"/>
    </source>
</evidence>
<sequence>MKKLVRLTALLLAGALLVLMTACGATPLNAEQKAKKDILKAINDYRAELKLEQLEEVAELSAAEKVWTDAFRAAGNVELPFDEKLYDAYDAKIKAAEAWVAHDDHFGLGGTNTIDCLDVEVPANEAELKALVRNATGFNGNPFVCKDCRAIGIEVVTIGEKMYFVCTVYDHV</sequence>
<feature type="signal peptide" evidence="1">
    <location>
        <begin position="1"/>
        <end position="30"/>
    </location>
</feature>
<evidence type="ECO:0008006" key="4">
    <source>
        <dbReference type="Google" id="ProtNLM"/>
    </source>
</evidence>
<dbReference type="AlphaFoldDB" id="A0A2A7B0T8"/>
<reference evidence="2 3" key="1">
    <citation type="journal article" date="2017" name="Front. Microbiol.">
        <title>New Insights into the Diversity of the Genus Faecalibacterium.</title>
        <authorList>
            <person name="Benevides L."/>
            <person name="Burman S."/>
            <person name="Martin R."/>
            <person name="Robert V."/>
            <person name="Thomas M."/>
            <person name="Miquel S."/>
            <person name="Chain F."/>
            <person name="Sokol H."/>
            <person name="Bermudez-Humaran L.G."/>
            <person name="Morrison M."/>
            <person name="Langella P."/>
            <person name="Azevedo V.A."/>
            <person name="Chatel J.M."/>
            <person name="Soares S."/>
        </authorList>
    </citation>
    <scope>NUCLEOTIDE SEQUENCE [LARGE SCALE GENOMIC DNA]</scope>
    <source>
        <strain evidence="2 3">CNCM I 4644</strain>
    </source>
</reference>
<accession>A0A2A7B0T8</accession>
<gene>
    <name evidence="2" type="ORF">CGS59_02960</name>
</gene>
<name>A0A2A7B0T8_9FIRM</name>
<keyword evidence="1" id="KW-0732">Signal</keyword>